<keyword evidence="2" id="KW-1185">Reference proteome</keyword>
<organism evidence="1 2">
    <name type="scientific">Kordia algicida OT-1</name>
    <dbReference type="NCBI Taxonomy" id="391587"/>
    <lineage>
        <taxon>Bacteria</taxon>
        <taxon>Pseudomonadati</taxon>
        <taxon>Bacteroidota</taxon>
        <taxon>Flavobacteriia</taxon>
        <taxon>Flavobacteriales</taxon>
        <taxon>Flavobacteriaceae</taxon>
        <taxon>Kordia</taxon>
    </lineage>
</organism>
<evidence type="ECO:0000313" key="1">
    <source>
        <dbReference type="EMBL" id="EDP94819.1"/>
    </source>
</evidence>
<dbReference type="Proteomes" id="UP000002945">
    <property type="component" value="Unassembled WGS sequence"/>
</dbReference>
<sequence>MALPKAFNAKELLKKESAVNIKRDWQTAIVINIPNKIAIVPSHQKINIKILRNQQRQLVAQKHNLGNVAGEK</sequence>
<comment type="caution">
    <text evidence="1">The sequence shown here is derived from an EMBL/GenBank/DDBJ whole genome shotgun (WGS) entry which is preliminary data.</text>
</comment>
<name>A9E8V4_9FLAO</name>
<protein>
    <submittedName>
        <fullName evidence="1">Uncharacterized protein</fullName>
    </submittedName>
</protein>
<gene>
    <name evidence="1" type="ORF">KAOT1_01295</name>
</gene>
<dbReference type="EMBL" id="ABIB01000013">
    <property type="protein sequence ID" value="EDP94819.1"/>
    <property type="molecule type" value="Genomic_DNA"/>
</dbReference>
<dbReference type="STRING" id="391587.KAOT1_01295"/>
<proteinExistence type="predicted"/>
<dbReference type="AlphaFoldDB" id="A9E8V4"/>
<reference evidence="1 2" key="1">
    <citation type="journal article" date="2011" name="J. Bacteriol.">
        <title>Genome sequence of the algicidal bacterium Kordia algicida OT-1.</title>
        <authorList>
            <person name="Lee H.S."/>
            <person name="Kang S.G."/>
            <person name="Kwon K.K."/>
            <person name="Lee J.H."/>
            <person name="Kim S.J."/>
        </authorList>
    </citation>
    <scope>NUCLEOTIDE SEQUENCE [LARGE SCALE GENOMIC DNA]</scope>
    <source>
        <strain evidence="1 2">OT-1</strain>
    </source>
</reference>
<dbReference type="HOGENOM" id="CLU_2717107_0_0_10"/>
<accession>A9E8V4</accession>
<evidence type="ECO:0000313" key="2">
    <source>
        <dbReference type="Proteomes" id="UP000002945"/>
    </source>
</evidence>